<name>J7G2P6_9CRYP</name>
<keyword evidence="2" id="KW-0542">Nucleomorph</keyword>
<keyword evidence="1" id="KW-0472">Membrane</keyword>
<evidence type="ECO:0000313" key="2">
    <source>
        <dbReference type="EMBL" id="AFP65299.1"/>
    </source>
</evidence>
<organism evidence="2 3">
    <name type="scientific">Chroomonas mesostigmatica CCMP1168</name>
    <dbReference type="NCBI Taxonomy" id="1195612"/>
    <lineage>
        <taxon>Eukaryota</taxon>
        <taxon>Cryptophyceae</taxon>
        <taxon>Pyrenomonadales</taxon>
        <taxon>Chroomonadaceae</taxon>
        <taxon>Chroomonas</taxon>
    </lineage>
</organism>
<dbReference type="Proteomes" id="UP000243348">
    <property type="component" value="Nucleomorph 1"/>
</dbReference>
<gene>
    <name evidence="2" type="ORF">CMESO_100</name>
</gene>
<keyword evidence="1" id="KW-0812">Transmembrane</keyword>
<feature type="transmembrane region" description="Helical" evidence="1">
    <location>
        <begin position="92"/>
        <end position="112"/>
    </location>
</feature>
<feature type="transmembrane region" description="Helical" evidence="1">
    <location>
        <begin position="399"/>
        <end position="415"/>
    </location>
</feature>
<geneLocation type="nucleomorph" evidence="2"/>
<feature type="transmembrane region" description="Helical" evidence="1">
    <location>
        <begin position="293"/>
        <end position="318"/>
    </location>
</feature>
<evidence type="ECO:0000313" key="3">
    <source>
        <dbReference type="Proteomes" id="UP000243348"/>
    </source>
</evidence>
<dbReference type="AlphaFoldDB" id="J7G2P6"/>
<feature type="transmembrane region" description="Helical" evidence="1">
    <location>
        <begin position="455"/>
        <end position="478"/>
    </location>
</feature>
<protein>
    <submittedName>
        <fullName evidence="2">Uncharacterized protein</fullName>
    </submittedName>
</protein>
<keyword evidence="1" id="KW-1133">Transmembrane helix</keyword>
<accession>J7G2P6</accession>
<reference evidence="2 3" key="1">
    <citation type="journal article" date="2012" name="Genome Biol. Evol.">
        <title>Nucleomorph genome sequence of the cryptophyte alga Chroomonas mesostigmatica CCMP1168 reveals lineage-specific gene loss and genome complexity.</title>
        <authorList>
            <person name="Moore C.E."/>
            <person name="Curtis B."/>
            <person name="Mills T."/>
            <person name="Tanifuji G."/>
            <person name="Archibald J.M."/>
        </authorList>
    </citation>
    <scope>NUCLEOTIDE SEQUENCE [LARGE SCALE GENOMIC DNA]</scope>
    <source>
        <strain evidence="2 3">CCMP1168</strain>
    </source>
</reference>
<feature type="transmembrane region" description="Helical" evidence="1">
    <location>
        <begin position="526"/>
        <end position="544"/>
    </location>
</feature>
<proteinExistence type="predicted"/>
<sequence>MLFGDLRAFFGFENFIKAYQLKEKIEKRKGCFDYFINLNSFLSEEENNFSLILFSNNIIRKKIEKRFANLIKIFLKIKIFPQFEKILKKKKIFEICLFFHFLMPLIFSSILWCQTIKKYIFNGYFSSRMMWFYFSRFILFFENLFFLFTHSLGFVIKKKNLSINDFKKFLKKIKFEKQKKFIFFIFEKIFDFLFQKKIFPSHKLFFFFKIYQKKEFFLSQRNFFFYFNVKISLPILKRIKISIIKNIFFEITTKLFKTKIKLKKKKKVLNYRLIENRNLLIFLNYFHKTTTEFLISSILSNFNFHPIFLKIFFSFYFFEIQKLSFKKKFLTFFGKNLFEKVLRFLKTLKVKKNFFVSKKFTIKYNLEALALFCLKSTKKTEENTILNFPSQKSQKERQFFFLVAINFFFFFFKKRSSKYLFFFRIVFKIQNLKNILIGTWRIKMRKKVALFPKKFLIGIILVQQILSFVKSIEQFFFINFQNMAPFFSKKKLKKSFNIKSYFKNYYNIVCDCWKNKVLFTRKFTRLFMQIFSIGNLLSILLNNISEKFETSKRFFIPKKNCLKSLNGDYCRWNENKFSKKLKIFKKIFENKVEELVCLIKDQISNCKVAQFSHIYIDFASQLFNKEK</sequence>
<evidence type="ECO:0000256" key="1">
    <source>
        <dbReference type="SAM" id="Phobius"/>
    </source>
</evidence>
<dbReference type="EMBL" id="CP003680">
    <property type="protein sequence ID" value="AFP65299.1"/>
    <property type="molecule type" value="Genomic_DNA"/>
</dbReference>
<feature type="transmembrane region" description="Helical" evidence="1">
    <location>
        <begin position="132"/>
        <end position="156"/>
    </location>
</feature>